<keyword evidence="2" id="KW-1185">Reference proteome</keyword>
<dbReference type="STRING" id="27334.A0A0A2JYB0"/>
<dbReference type="Proteomes" id="UP000030143">
    <property type="component" value="Unassembled WGS sequence"/>
</dbReference>
<protein>
    <submittedName>
        <fullName evidence="1">Uncharacterized protein</fullName>
    </submittedName>
</protein>
<evidence type="ECO:0000313" key="1">
    <source>
        <dbReference type="EMBL" id="KGO54069.1"/>
    </source>
</evidence>
<accession>A0A0A2JYB0</accession>
<dbReference type="AlphaFoldDB" id="A0A0A2JYB0"/>
<proteinExistence type="predicted"/>
<organism evidence="1 2">
    <name type="scientific">Penicillium expansum</name>
    <name type="common">Blue mold rot fungus</name>
    <dbReference type="NCBI Taxonomy" id="27334"/>
    <lineage>
        <taxon>Eukaryota</taxon>
        <taxon>Fungi</taxon>
        <taxon>Dikarya</taxon>
        <taxon>Ascomycota</taxon>
        <taxon>Pezizomycotina</taxon>
        <taxon>Eurotiomycetes</taxon>
        <taxon>Eurotiomycetidae</taxon>
        <taxon>Eurotiales</taxon>
        <taxon>Aspergillaceae</taxon>
        <taxon>Penicillium</taxon>
    </lineage>
</organism>
<dbReference type="GeneID" id="27675301"/>
<dbReference type="RefSeq" id="XP_016596576.1">
    <property type="nucleotide sequence ID" value="XM_016739882.1"/>
</dbReference>
<dbReference type="HOGENOM" id="CLU_696631_0_0_1"/>
<gene>
    <name evidence="1" type="ORF">PEX2_026070</name>
</gene>
<dbReference type="VEuPathDB" id="FungiDB:PEXP_100640"/>
<reference evidence="1 2" key="1">
    <citation type="journal article" date="2015" name="Mol. Plant Microbe Interact.">
        <title>Genome, transcriptome, and functional analyses of Penicillium expansum provide new insights into secondary metabolism and pathogenicity.</title>
        <authorList>
            <person name="Ballester A.R."/>
            <person name="Marcet-Houben M."/>
            <person name="Levin E."/>
            <person name="Sela N."/>
            <person name="Selma-Lazaro C."/>
            <person name="Carmona L."/>
            <person name="Wisniewski M."/>
            <person name="Droby S."/>
            <person name="Gonzalez-Candelas L."/>
            <person name="Gabaldon T."/>
        </authorList>
    </citation>
    <scope>NUCLEOTIDE SEQUENCE [LARGE SCALE GENOMIC DNA]</scope>
    <source>
        <strain evidence="1 2">MD-8</strain>
    </source>
</reference>
<evidence type="ECO:0000313" key="2">
    <source>
        <dbReference type="Proteomes" id="UP000030143"/>
    </source>
</evidence>
<dbReference type="EMBL" id="JQFZ01000238">
    <property type="protein sequence ID" value="KGO54069.1"/>
    <property type="molecule type" value="Genomic_DNA"/>
</dbReference>
<sequence>MIQFASRISFKKLHIVSQCGFKTSFNFLPQHIYPFSRPASAMAHIPPVVIKVQGPWEATKPDHETCLKDQLQSISPTVTNLVIDEDTPSDAEWALLSAHLKNVEELELESGFNEDLDDKKLPLHWPLNKLTLSSACGELIQSPFIRQGLVSHLSLFFTCNLRFEGPTTDELTRLHDESKTQETNENEDTHKGIKITYVPELVVNHMQKIYADPDRKPENEPPAGPINLKTLEIWENDALDTFCRMSAALPYIVENLHTLRLRSTSGLDFGLTSEETFRQLLPLMENLQVLNFTVGEIFEDPQFLPTLHKLLPPNLTTLYFRGPVSLATSEHWADWLQAFRSPTFLPKLERLAFVLDLHYGESDSATWGKKETPAPENLLQQARRGCETLYGIARDRGLVVENMPTEPSSKLLRCVDSRW</sequence>
<name>A0A0A2JYB0_PENEN</name>
<comment type="caution">
    <text evidence="1">The sequence shown here is derived from an EMBL/GenBank/DDBJ whole genome shotgun (WGS) entry which is preliminary data.</text>
</comment>